<gene>
    <name evidence="1" type="ORF">ABB22_14475</name>
</gene>
<sequence>MTHAKATLLLPARHRFPNGALPAQVASALGRADRNEGEAGESAQLRRHFDVQPDAWSAAALTRQVDAGDAAGSLWLRADPANVQPDMQGARLMASAETLRLEPADAAALLPALQPLFAGFGFQLDAPAPSRWYLRLPDDTPLPAFTAPDLALGDDLFEHLPEGDNGRRWRSLLTEAQVVLHQHPWNEERVAQGRRAVNSLWFWGAGRLPQSVRTAHAQVRSRDALLQGLAAMAGVRADGPVPDDSQAVDALVDLRQLRSLEQLTHDAIAPLLDAIGRGELRELLLDFEDGVRYRIHRGQRWRFWKKPLAALRDE</sequence>
<name>A0ABR5NHE5_9GAMM</name>
<evidence type="ECO:0000313" key="2">
    <source>
        <dbReference type="Proteomes" id="UP000050902"/>
    </source>
</evidence>
<dbReference type="RefSeq" id="WP_055773162.1">
    <property type="nucleotide sequence ID" value="NZ_LDJG01000024.1"/>
</dbReference>
<reference evidence="1 2" key="1">
    <citation type="submission" date="2015-05" db="EMBL/GenBank/DDBJ databases">
        <title>Genome sequencing and analysis of members of genus Stenotrophomonas.</title>
        <authorList>
            <person name="Patil P.P."/>
            <person name="Midha S."/>
            <person name="Patil P.B."/>
        </authorList>
    </citation>
    <scope>NUCLEOTIDE SEQUENCE [LARGE SCALE GENOMIC DNA]</scope>
    <source>
        <strain evidence="1 2">DSM 12575</strain>
    </source>
</reference>
<accession>A0ABR5NHE5</accession>
<comment type="caution">
    <text evidence="1">The sequence shown here is derived from an EMBL/GenBank/DDBJ whole genome shotgun (WGS) entry which is preliminary data.</text>
</comment>
<dbReference type="EMBL" id="LDJG01000024">
    <property type="protein sequence ID" value="KRG55359.1"/>
    <property type="molecule type" value="Genomic_DNA"/>
</dbReference>
<proteinExistence type="predicted"/>
<dbReference type="Proteomes" id="UP000050902">
    <property type="component" value="Unassembled WGS sequence"/>
</dbReference>
<protein>
    <submittedName>
        <fullName evidence="1">Phosphoglycerate mutase</fullName>
    </submittedName>
</protein>
<dbReference type="PIRSF" id="PIRSF015283">
    <property type="entry name" value="Regulatory_RpfE"/>
    <property type="match status" value="1"/>
</dbReference>
<evidence type="ECO:0000313" key="1">
    <source>
        <dbReference type="EMBL" id="KRG55359.1"/>
    </source>
</evidence>
<organism evidence="1 2">
    <name type="scientific">Stenotrophomonas nitritireducens</name>
    <dbReference type="NCBI Taxonomy" id="83617"/>
    <lineage>
        <taxon>Bacteria</taxon>
        <taxon>Pseudomonadati</taxon>
        <taxon>Pseudomonadota</taxon>
        <taxon>Gammaproteobacteria</taxon>
        <taxon>Lysobacterales</taxon>
        <taxon>Lysobacteraceae</taxon>
        <taxon>Stenotrophomonas</taxon>
    </lineage>
</organism>
<dbReference type="InterPro" id="IPR016631">
    <property type="entry name" value="Regulatory_RpfE"/>
</dbReference>
<keyword evidence="2" id="KW-1185">Reference proteome</keyword>